<evidence type="ECO:0000313" key="4">
    <source>
        <dbReference type="EMBL" id="PKY72975.1"/>
    </source>
</evidence>
<sequence>MKAASAEQLKLVELQELDQKLAKLRHQKKSMPVLVQISELEKEKKSVLASQVALKTRAHDALRAQRAAENDVDQVTSRQKLQQDRLDSGQASHKELSALQGELAQLARRREELETAALSQLERAEKLEQQLREASAVVQDIEAKINQKQSQCGEEASHLEEQIAALSKQRELVSANIDGPLLDEYERIASRTGGVGIVCVRGRNVVDSNIDFSPAEWEEIRSAAPDEVIYSEEYEYLIVRLPKL</sequence>
<reference evidence="4 5" key="1">
    <citation type="submission" date="2017-12" db="EMBL/GenBank/DDBJ databases">
        <title>Phylogenetic diversity of female urinary microbiome.</title>
        <authorList>
            <person name="Thomas-White K."/>
            <person name="Wolfe A.J."/>
        </authorList>
    </citation>
    <scope>NUCLEOTIDE SEQUENCE [LARGE SCALE GENOMIC DNA]</scope>
    <source>
        <strain evidence="4 5">UMB0402</strain>
    </source>
</reference>
<dbReference type="Gene3D" id="1.10.287.1490">
    <property type="match status" value="1"/>
</dbReference>
<comment type="caution">
    <text evidence="4">The sequence shown here is derived from an EMBL/GenBank/DDBJ whole genome shotgun (WGS) entry which is preliminary data.</text>
</comment>
<evidence type="ECO:0000313" key="5">
    <source>
        <dbReference type="Proteomes" id="UP000235122"/>
    </source>
</evidence>
<keyword evidence="5" id="KW-1185">Reference proteome</keyword>
<dbReference type="Pfam" id="PF24481">
    <property type="entry name" value="CT398_CC"/>
    <property type="match status" value="1"/>
</dbReference>
<keyword evidence="1" id="KW-0175">Coiled coil</keyword>
<evidence type="ECO:0000256" key="2">
    <source>
        <dbReference type="SAM" id="MobiDB-lite"/>
    </source>
</evidence>
<evidence type="ECO:0000259" key="3">
    <source>
        <dbReference type="Pfam" id="PF24481"/>
    </source>
</evidence>
<dbReference type="GeneID" id="35866566"/>
<dbReference type="EMBL" id="PKKO01000002">
    <property type="protein sequence ID" value="PKY72975.1"/>
    <property type="molecule type" value="Genomic_DNA"/>
</dbReference>
<proteinExistence type="predicted"/>
<dbReference type="AlphaFoldDB" id="A0A2I1IPC4"/>
<feature type="compositionally biased region" description="Basic and acidic residues" evidence="2">
    <location>
        <begin position="81"/>
        <end position="91"/>
    </location>
</feature>
<dbReference type="RefSeq" id="WP_024332053.1">
    <property type="nucleotide sequence ID" value="NZ_JASOXK010000016.1"/>
</dbReference>
<feature type="region of interest" description="Disordered" evidence="2">
    <location>
        <begin position="65"/>
        <end position="91"/>
    </location>
</feature>
<evidence type="ECO:0000256" key="1">
    <source>
        <dbReference type="SAM" id="Coils"/>
    </source>
</evidence>
<dbReference type="Proteomes" id="UP000235122">
    <property type="component" value="Unassembled WGS sequence"/>
</dbReference>
<accession>A0A2I1IPC4</accession>
<gene>
    <name evidence="4" type="ORF">CYJ19_04920</name>
</gene>
<name>A0A2I1IPC4_9ACTO</name>
<organism evidence="4 5">
    <name type="scientific">Winkia neuii</name>
    <dbReference type="NCBI Taxonomy" id="33007"/>
    <lineage>
        <taxon>Bacteria</taxon>
        <taxon>Bacillati</taxon>
        <taxon>Actinomycetota</taxon>
        <taxon>Actinomycetes</taxon>
        <taxon>Actinomycetales</taxon>
        <taxon>Actinomycetaceae</taxon>
        <taxon>Winkia</taxon>
    </lineage>
</organism>
<dbReference type="InterPro" id="IPR056003">
    <property type="entry name" value="CT398_CC_hairpin"/>
</dbReference>
<feature type="domain" description="CT398-like coiled coil hairpin" evidence="3">
    <location>
        <begin position="14"/>
        <end position="193"/>
    </location>
</feature>
<dbReference type="STRING" id="33007.HMPREF3198_01235"/>
<protein>
    <recommendedName>
        <fullName evidence="3">CT398-like coiled coil hairpin domain-containing protein</fullName>
    </recommendedName>
</protein>
<feature type="coiled-coil region" evidence="1">
    <location>
        <begin position="96"/>
        <end position="176"/>
    </location>
</feature>